<proteinExistence type="predicted"/>
<feature type="domain" description="Clr5" evidence="4">
    <location>
        <begin position="18"/>
        <end position="69"/>
    </location>
</feature>
<dbReference type="InterPro" id="IPR036770">
    <property type="entry name" value="Ankyrin_rpt-contain_sf"/>
</dbReference>
<dbReference type="PANTHER" id="PTHR24123">
    <property type="entry name" value="ANKYRIN REPEAT-CONTAINING"/>
    <property type="match status" value="1"/>
</dbReference>
<dbReference type="SUPFAM" id="SSF48403">
    <property type="entry name" value="Ankyrin repeat"/>
    <property type="match status" value="1"/>
</dbReference>
<dbReference type="OrthoDB" id="539213at2759"/>
<keyword evidence="2 3" id="KW-0040">ANK repeat</keyword>
<sequence length="739" mass="82857">MASSTQQQRRDTVARPTDQKWEQLRDFIRIEYLVNNKGLDQVANSLKGHDLHVSSQQLGRQLKAWGFRKSLSGKTWKFVGEQMDKRDKEARKGSLVLISGIPRDPAWVKTQVQRNTPPVYRPTAAPPPGPDEERAISVTTPRPGSPVTTCRKSQWPSSLPWLQFNQSSMNTLLGGIQLLPYRQKPAPHLHLTDGESVHTESEGQTLVTMHEFARKEWTGRSPQQTIATYAHVMRQIIKRTMVIMIGSEEMASSLIASRSIDCIAARFDRILPESFEYENHHRAFDLMKGDYVHQQTQVLRLLVYLVSNNLIMQIGYFMLRRESGNFQDEEAFIGLFRLSGLAKSPMLDQLLQMSERFPTISAVMEALFKAAVRVGAADIVSSLLNTETRFTTNLYAPVASLAAWSMLKGKLFITPLNYALTIGAPDLVKVLISGGADVNHNHYGLAPLAIAANLDDPILALELVQLLLNYGARSSVTHDYGEVPTPIQLALFNGNLKAVKVLLSRQEDGTSVRIYGLRSYIPNGYTCLSYLLAEMDGIDEFGFAALAGCSMNIGDRAVKNSNITDIEGHIINMMDFLLTYRRDGIKSFRLAGAGAMIVAAARGHIRVLEFLRSRQPELRISTTNGKVCPLSAAFASGQVEVCRLLLSWDSSMTMKQFPRHSWPYCMPSPWYSAVLHDSVELGELLRGQRIDFDPNYDTIPHKQWQDLCKGFRILHPVGFDPWFNKHKTESPLFLAILLG</sequence>
<dbReference type="Pfam" id="PF14420">
    <property type="entry name" value="Clr5"/>
    <property type="match status" value="1"/>
</dbReference>
<reference evidence="5 6" key="1">
    <citation type="journal article" date="2018" name="Mycol. Prog.">
        <title>Coniella lustricola, a new species from submerged detritus.</title>
        <authorList>
            <person name="Raudabaugh D.B."/>
            <person name="Iturriaga T."/>
            <person name="Carver A."/>
            <person name="Mondo S."/>
            <person name="Pangilinan J."/>
            <person name="Lipzen A."/>
            <person name="He G."/>
            <person name="Amirebrahimi M."/>
            <person name="Grigoriev I.V."/>
            <person name="Miller A.N."/>
        </authorList>
    </citation>
    <scope>NUCLEOTIDE SEQUENCE [LARGE SCALE GENOMIC DNA]</scope>
    <source>
        <strain evidence="5 6">B22-T-1</strain>
    </source>
</reference>
<dbReference type="InterPro" id="IPR025676">
    <property type="entry name" value="Clr5_dom"/>
</dbReference>
<dbReference type="InParanoid" id="A0A2T2ZYJ9"/>
<feature type="repeat" description="ANK" evidence="3">
    <location>
        <begin position="414"/>
        <end position="443"/>
    </location>
</feature>
<gene>
    <name evidence="5" type="ORF">BD289DRAFT_476484</name>
</gene>
<organism evidence="5 6">
    <name type="scientific">Coniella lustricola</name>
    <dbReference type="NCBI Taxonomy" id="2025994"/>
    <lineage>
        <taxon>Eukaryota</taxon>
        <taxon>Fungi</taxon>
        <taxon>Dikarya</taxon>
        <taxon>Ascomycota</taxon>
        <taxon>Pezizomycotina</taxon>
        <taxon>Sordariomycetes</taxon>
        <taxon>Sordariomycetidae</taxon>
        <taxon>Diaporthales</taxon>
        <taxon>Schizoparmaceae</taxon>
        <taxon>Coniella</taxon>
    </lineage>
</organism>
<dbReference type="InterPro" id="IPR002110">
    <property type="entry name" value="Ankyrin_rpt"/>
</dbReference>
<evidence type="ECO:0000256" key="3">
    <source>
        <dbReference type="PROSITE-ProRule" id="PRU00023"/>
    </source>
</evidence>
<dbReference type="PROSITE" id="PS50297">
    <property type="entry name" value="ANK_REP_REGION"/>
    <property type="match status" value="1"/>
</dbReference>
<evidence type="ECO:0000313" key="5">
    <source>
        <dbReference type="EMBL" id="PSR79694.1"/>
    </source>
</evidence>
<dbReference type="Proteomes" id="UP000241462">
    <property type="component" value="Unassembled WGS sequence"/>
</dbReference>
<accession>A0A2T2ZYJ9</accession>
<feature type="non-terminal residue" evidence="5">
    <location>
        <position position="739"/>
    </location>
</feature>
<dbReference type="PROSITE" id="PS50088">
    <property type="entry name" value="ANK_REPEAT"/>
    <property type="match status" value="1"/>
</dbReference>
<dbReference type="STRING" id="2025994.A0A2T2ZYJ9"/>
<evidence type="ECO:0000256" key="2">
    <source>
        <dbReference type="ARBA" id="ARBA00023043"/>
    </source>
</evidence>
<dbReference type="AlphaFoldDB" id="A0A2T2ZYJ9"/>
<dbReference type="Gene3D" id="1.25.40.20">
    <property type="entry name" value="Ankyrin repeat-containing domain"/>
    <property type="match status" value="2"/>
</dbReference>
<name>A0A2T2ZYJ9_9PEZI</name>
<evidence type="ECO:0000256" key="1">
    <source>
        <dbReference type="ARBA" id="ARBA00022737"/>
    </source>
</evidence>
<evidence type="ECO:0000313" key="6">
    <source>
        <dbReference type="Proteomes" id="UP000241462"/>
    </source>
</evidence>
<dbReference type="PANTHER" id="PTHR24123:SF141">
    <property type="entry name" value="ANKYRIN 2, ISOFORM U"/>
    <property type="match status" value="1"/>
</dbReference>
<dbReference type="InterPro" id="IPR051165">
    <property type="entry name" value="Multifunctional_ANK_Repeat"/>
</dbReference>
<evidence type="ECO:0000259" key="4">
    <source>
        <dbReference type="Pfam" id="PF14420"/>
    </source>
</evidence>
<dbReference type="SMART" id="SM00248">
    <property type="entry name" value="ANK"/>
    <property type="match status" value="4"/>
</dbReference>
<keyword evidence="1" id="KW-0677">Repeat</keyword>
<protein>
    <submittedName>
        <fullName evidence="5">Ankyrin repeat-containing domain protein</fullName>
    </submittedName>
</protein>
<dbReference type="EMBL" id="KZ678559">
    <property type="protein sequence ID" value="PSR79694.1"/>
    <property type="molecule type" value="Genomic_DNA"/>
</dbReference>
<keyword evidence="6" id="KW-1185">Reference proteome</keyword>